<protein>
    <submittedName>
        <fullName evidence="3">PDZ domain-containing protein</fullName>
    </submittedName>
</protein>
<feature type="chain" id="PRO_5040785458" evidence="1">
    <location>
        <begin position="22"/>
        <end position="620"/>
    </location>
</feature>
<accession>A0A9X1X4Z2</accession>
<comment type="caution">
    <text evidence="3">The sequence shown here is derived from an EMBL/GenBank/DDBJ whole genome shotgun (WGS) entry which is preliminary data.</text>
</comment>
<dbReference type="InterPro" id="IPR007963">
    <property type="entry name" value="Peptidase_M61_catalytic"/>
</dbReference>
<dbReference type="InterPro" id="IPR024191">
    <property type="entry name" value="Peptidase_M61"/>
</dbReference>
<dbReference type="Gene3D" id="2.30.42.10">
    <property type="match status" value="1"/>
</dbReference>
<dbReference type="SMART" id="SM00228">
    <property type="entry name" value="PDZ"/>
    <property type="match status" value="1"/>
</dbReference>
<dbReference type="Pfam" id="PF17899">
    <property type="entry name" value="Peptidase_M61_N"/>
    <property type="match status" value="1"/>
</dbReference>
<evidence type="ECO:0000313" key="4">
    <source>
        <dbReference type="Proteomes" id="UP001139450"/>
    </source>
</evidence>
<organism evidence="3 4">
    <name type="scientific">Mucilaginibacter straminoryzae</name>
    <dbReference type="NCBI Taxonomy" id="2932774"/>
    <lineage>
        <taxon>Bacteria</taxon>
        <taxon>Pseudomonadati</taxon>
        <taxon>Bacteroidota</taxon>
        <taxon>Sphingobacteriia</taxon>
        <taxon>Sphingobacteriales</taxon>
        <taxon>Sphingobacteriaceae</taxon>
        <taxon>Mucilaginibacter</taxon>
    </lineage>
</organism>
<gene>
    <name evidence="3" type="ORF">MUY27_12350</name>
</gene>
<feature type="domain" description="PDZ" evidence="2">
    <location>
        <begin position="481"/>
        <end position="576"/>
    </location>
</feature>
<dbReference type="Gene3D" id="2.60.40.3650">
    <property type="match status" value="1"/>
</dbReference>
<sequence>MKKLLLTVCAFALMVTAKAQAPVVYTIAFPNAAHHEAEISMQLSQVPAGAVKFRMSRSSPGRYATHEFGKNVYNVKAYDAQGKPLALNQLEGDVYVVQQHKGDIKVTYTLFGNWVDGTYAGIDESHAHLNMPATLMWTYGMDKRPIRIRFADMQKHGWKAATQLNPEGNDTYFAPDLQYVMDSPTELSAYKEASWQVTNTNGKKPLIKLTAHSDDDQATVDNFAKMVERMVLEEKAVFGELPDYDFGNYTFIDDVYPTNAGDGMEHRNSTCIVQTTPKIAGFEKRLLGTFSHEYFHSWNVERIRPKTLEPFNFEHANMSNELWLAEGFTQYYGELVLTRAGFDSQEDYLGTIGALVNSVLITPGALHYSPVQSSRYAVYADAGVAIDPTNKNNIFTSYYYYGAATALALDLRLRTEFKLTLDDYMRALWLAHGKPEKSYNLTDLQNVLAKLTGNAAFAADFFTKYINGTNKNNYQELLDRAGLILQKARPGKAWAGRIGSPVFRGSEGAARGNGTKGFLIVSSVPNNTPAYKAGLDAGDIITAADDKPVAEYKDFSQVVDEKKPGDQVKVTYSNRTGIHTTTITLEEDPAYEVITYEKAGKTPSASQLALRTNWLSTKVK</sequence>
<dbReference type="InterPro" id="IPR036034">
    <property type="entry name" value="PDZ_sf"/>
</dbReference>
<keyword evidence="4" id="KW-1185">Reference proteome</keyword>
<keyword evidence="1" id="KW-0732">Signal</keyword>
<reference evidence="3" key="1">
    <citation type="submission" date="2022-04" db="EMBL/GenBank/DDBJ databases">
        <title>Mucilaginibacter sp. RS28 isolated from freshwater.</title>
        <authorList>
            <person name="Ko S.-R."/>
        </authorList>
    </citation>
    <scope>NUCLEOTIDE SEQUENCE</scope>
    <source>
        <strain evidence="3">RS28</strain>
    </source>
</reference>
<evidence type="ECO:0000313" key="3">
    <source>
        <dbReference type="EMBL" id="MCJ8210500.1"/>
    </source>
</evidence>
<dbReference type="InterPro" id="IPR027268">
    <property type="entry name" value="Peptidase_M4/M1_CTD_sf"/>
</dbReference>
<name>A0A9X1X4Z2_9SPHI</name>
<dbReference type="EMBL" id="JALJEJ010000005">
    <property type="protein sequence ID" value="MCJ8210500.1"/>
    <property type="molecule type" value="Genomic_DNA"/>
</dbReference>
<dbReference type="Gene3D" id="1.10.390.10">
    <property type="entry name" value="Neutral Protease Domain 2"/>
    <property type="match status" value="1"/>
</dbReference>
<feature type="signal peptide" evidence="1">
    <location>
        <begin position="1"/>
        <end position="21"/>
    </location>
</feature>
<dbReference type="SUPFAM" id="SSF55486">
    <property type="entry name" value="Metalloproteases ('zincins'), catalytic domain"/>
    <property type="match status" value="1"/>
</dbReference>
<evidence type="ECO:0000256" key="1">
    <source>
        <dbReference type="SAM" id="SignalP"/>
    </source>
</evidence>
<dbReference type="InterPro" id="IPR001478">
    <property type="entry name" value="PDZ"/>
</dbReference>
<dbReference type="InterPro" id="IPR040756">
    <property type="entry name" value="Peptidase_M61_N"/>
</dbReference>
<dbReference type="Pfam" id="PF05299">
    <property type="entry name" value="Peptidase_M61"/>
    <property type="match status" value="1"/>
</dbReference>
<proteinExistence type="predicted"/>
<dbReference type="Pfam" id="PF13180">
    <property type="entry name" value="PDZ_2"/>
    <property type="match status" value="1"/>
</dbReference>
<dbReference type="RefSeq" id="WP_245130339.1">
    <property type="nucleotide sequence ID" value="NZ_JALJEJ010000005.1"/>
</dbReference>
<dbReference type="AlphaFoldDB" id="A0A9X1X4Z2"/>
<evidence type="ECO:0000259" key="2">
    <source>
        <dbReference type="SMART" id="SM00228"/>
    </source>
</evidence>
<dbReference type="Proteomes" id="UP001139450">
    <property type="component" value="Unassembled WGS sequence"/>
</dbReference>
<dbReference type="SUPFAM" id="SSF50156">
    <property type="entry name" value="PDZ domain-like"/>
    <property type="match status" value="1"/>
</dbReference>
<dbReference type="PIRSF" id="PIRSF016493">
    <property type="entry name" value="Glycyl_aminpptds"/>
    <property type="match status" value="1"/>
</dbReference>